<dbReference type="InterPro" id="IPR005623">
    <property type="entry name" value="Chaperone_NapD_NO3_reduct"/>
</dbReference>
<comment type="similarity">
    <text evidence="4">Belongs to the NapD family.</text>
</comment>
<evidence type="ECO:0000313" key="5">
    <source>
        <dbReference type="EMBL" id="OGI41193.1"/>
    </source>
</evidence>
<dbReference type="HAMAP" id="MF_02200">
    <property type="entry name" value="NapD"/>
    <property type="match status" value="1"/>
</dbReference>
<evidence type="ECO:0000313" key="6">
    <source>
        <dbReference type="Proteomes" id="UP000178379"/>
    </source>
</evidence>
<proteinExistence type="inferred from homology"/>
<keyword evidence="2 4" id="KW-0963">Cytoplasm</keyword>
<evidence type="ECO:0000256" key="1">
    <source>
        <dbReference type="ARBA" id="ARBA00004496"/>
    </source>
</evidence>
<dbReference type="GO" id="GO:0051224">
    <property type="term" value="P:negative regulation of protein transport"/>
    <property type="evidence" value="ECO:0007669"/>
    <property type="project" value="UniProtKB-UniRule"/>
</dbReference>
<comment type="caution">
    <text evidence="5">The sequence shown here is derived from an EMBL/GenBank/DDBJ whole genome shotgun (WGS) entry which is preliminary data.</text>
</comment>
<comment type="function">
    <text evidence="4">Chaperone for NapA, the catalytic subunit of the periplasmic nitrate reductase. It binds directly and specifically to the twin-arginine signal peptide of NapA, preventing premature interaction with the Tat translocase and premature export.</text>
</comment>
<dbReference type="PANTHER" id="PTHR38603">
    <property type="entry name" value="CHAPERONE NAPD"/>
    <property type="match status" value="1"/>
</dbReference>
<dbReference type="Pfam" id="PF03927">
    <property type="entry name" value="NapD"/>
    <property type="match status" value="1"/>
</dbReference>
<comment type="subunit">
    <text evidence="4">Interacts with the cytoplasmic NapA precursor.</text>
</comment>
<organism evidence="5 6">
    <name type="scientific">Candidatus Muproteobacteria bacterium RBG_16_62_13</name>
    <dbReference type="NCBI Taxonomy" id="1817756"/>
    <lineage>
        <taxon>Bacteria</taxon>
        <taxon>Pseudomonadati</taxon>
        <taxon>Pseudomonadota</taxon>
        <taxon>Candidatus Muproteobacteria</taxon>
    </lineage>
</organism>
<sequence>MNIAGVLIHSLPGSTETVKHSLTTLPGVEVHAVSADGRMVVTVEGESADALADAFRGFNNMSGVLSAAMVYHHFDSDSGQET</sequence>
<dbReference type="PANTHER" id="PTHR38603:SF1">
    <property type="entry name" value="CHAPERONE NAPD"/>
    <property type="match status" value="1"/>
</dbReference>
<dbReference type="AlphaFoldDB" id="A0A1F6T7T8"/>
<protein>
    <recommendedName>
        <fullName evidence="4">Chaperone NapD</fullName>
    </recommendedName>
    <alternativeName>
        <fullName evidence="4">NapA signal peptide-binding chaperone NapD</fullName>
    </alternativeName>
</protein>
<dbReference type="Proteomes" id="UP000178379">
    <property type="component" value="Unassembled WGS sequence"/>
</dbReference>
<dbReference type="STRING" id="1817756.A2140_05365"/>
<dbReference type="GO" id="GO:0005048">
    <property type="term" value="F:signal sequence binding"/>
    <property type="evidence" value="ECO:0007669"/>
    <property type="project" value="UniProtKB-UniRule"/>
</dbReference>
<name>A0A1F6T7T8_9PROT</name>
<accession>A0A1F6T7T8</accession>
<dbReference type="GO" id="GO:0005737">
    <property type="term" value="C:cytoplasm"/>
    <property type="evidence" value="ECO:0007669"/>
    <property type="project" value="UniProtKB-SubCell"/>
</dbReference>
<dbReference type="EMBL" id="MFSQ01000032">
    <property type="protein sequence ID" value="OGI41193.1"/>
    <property type="molecule type" value="Genomic_DNA"/>
</dbReference>
<comment type="subcellular location">
    <subcellularLocation>
        <location evidence="1 4">Cytoplasm</location>
    </subcellularLocation>
</comment>
<evidence type="ECO:0000256" key="3">
    <source>
        <dbReference type="ARBA" id="ARBA00023186"/>
    </source>
</evidence>
<gene>
    <name evidence="4" type="primary">napD</name>
    <name evidence="5" type="ORF">A2140_05365</name>
</gene>
<evidence type="ECO:0000256" key="2">
    <source>
        <dbReference type="ARBA" id="ARBA00022490"/>
    </source>
</evidence>
<keyword evidence="3 4" id="KW-0143">Chaperone</keyword>
<reference evidence="5 6" key="1">
    <citation type="journal article" date="2016" name="Nat. Commun.">
        <title>Thousands of microbial genomes shed light on interconnected biogeochemical processes in an aquifer system.</title>
        <authorList>
            <person name="Anantharaman K."/>
            <person name="Brown C.T."/>
            <person name="Hug L.A."/>
            <person name="Sharon I."/>
            <person name="Castelle C.J."/>
            <person name="Probst A.J."/>
            <person name="Thomas B.C."/>
            <person name="Singh A."/>
            <person name="Wilkins M.J."/>
            <person name="Karaoz U."/>
            <person name="Brodie E.L."/>
            <person name="Williams K.H."/>
            <person name="Hubbard S.S."/>
            <person name="Banfield J.F."/>
        </authorList>
    </citation>
    <scope>NUCLEOTIDE SEQUENCE [LARGE SCALE GENOMIC DNA]</scope>
</reference>
<dbReference type="Gene3D" id="3.30.70.920">
    <property type="match status" value="1"/>
</dbReference>
<evidence type="ECO:0000256" key="4">
    <source>
        <dbReference type="HAMAP-Rule" id="MF_02200"/>
    </source>
</evidence>